<dbReference type="OrthoDB" id="429143at2759"/>
<dbReference type="InterPro" id="IPR036188">
    <property type="entry name" value="FAD/NAD-bd_sf"/>
</dbReference>
<dbReference type="Proteomes" id="UP001146351">
    <property type="component" value="Unassembled WGS sequence"/>
</dbReference>
<dbReference type="Pfam" id="PF01266">
    <property type="entry name" value="DAO"/>
    <property type="match status" value="1"/>
</dbReference>
<accession>A0A9W9I9T9</accession>
<dbReference type="EMBL" id="JAPQKO010000003">
    <property type="protein sequence ID" value="KAJ5172866.1"/>
    <property type="molecule type" value="Genomic_DNA"/>
</dbReference>
<evidence type="ECO:0000259" key="1">
    <source>
        <dbReference type="Pfam" id="PF01266"/>
    </source>
</evidence>
<dbReference type="SUPFAM" id="SSF51905">
    <property type="entry name" value="FAD/NAD(P)-binding domain"/>
    <property type="match status" value="1"/>
</dbReference>
<dbReference type="Gene3D" id="3.50.50.60">
    <property type="entry name" value="FAD/NAD(P)-binding domain"/>
    <property type="match status" value="1"/>
</dbReference>
<dbReference type="AlphaFoldDB" id="A0A9W9I9T9"/>
<reference evidence="2" key="2">
    <citation type="journal article" date="2023" name="IMA Fungus">
        <title>Comparative genomic study of the Penicillium genus elucidates a diverse pangenome and 15 lateral gene transfer events.</title>
        <authorList>
            <person name="Petersen C."/>
            <person name="Sorensen T."/>
            <person name="Nielsen M.R."/>
            <person name="Sondergaard T.E."/>
            <person name="Sorensen J.L."/>
            <person name="Fitzpatrick D.A."/>
            <person name="Frisvad J.C."/>
            <person name="Nielsen K.L."/>
        </authorList>
    </citation>
    <scope>NUCLEOTIDE SEQUENCE</scope>
    <source>
        <strain evidence="2">IBT 21917</strain>
    </source>
</reference>
<dbReference type="InterPro" id="IPR006076">
    <property type="entry name" value="FAD-dep_OxRdtase"/>
</dbReference>
<dbReference type="PANTHER" id="PTHR13847:SF279">
    <property type="entry name" value="FAD DEPENDENT OXIDOREDUCTASE DOMAIN-CONTAINING PROTEIN-RELATED"/>
    <property type="match status" value="1"/>
</dbReference>
<name>A0A9W9I9T9_9EURO</name>
<sequence length="461" mass="50784">MSAMHVPVPNSLLPFWRTEPHPLDNHRSTESLPEHCDIVIIGAGYAGASVAYHLLNQSKPDSPPLSITILEAREACSGATARNGGHLKPDLFNHIATVAAEYGVDAAAEIAAFEADHVQAIKDLVEQENIDCDYIVTKAMDVQLNEGHFQKLKDGHERLVAGGCSPSTRVQTITPGEAETVSRVKDAVGCFVYEAGHIWAYKLVLHLLKRSVERGVNLQTQTPVTKIAKSTDPTHRWRVDTSRGAMAAKVVVLATNAYTSAIAPQYQDKIIPVRGTCVRIAVRTGCTASRLTHTYILRRNGWDYDYLIPRDDGSIVVGGARSAFIQDEKNWYNVSDDSQVLEPAVRYFDHYMQRNFLGWENSQAYTDRAWTGIMGYSTDGLPHLGQVPGQDGQYILAGFTGHGMPQVFLAAKGIARMVVEGVEYEATGLPRLFQTNACRVASRRNNILENTPRDRASETQV</sequence>
<proteinExistence type="predicted"/>
<keyword evidence="3" id="KW-1185">Reference proteome</keyword>
<dbReference type="Gene3D" id="3.30.9.10">
    <property type="entry name" value="D-Amino Acid Oxidase, subunit A, domain 2"/>
    <property type="match status" value="1"/>
</dbReference>
<organism evidence="2 3">
    <name type="scientific">Penicillium capsulatum</name>
    <dbReference type="NCBI Taxonomy" id="69766"/>
    <lineage>
        <taxon>Eukaryota</taxon>
        <taxon>Fungi</taxon>
        <taxon>Dikarya</taxon>
        <taxon>Ascomycota</taxon>
        <taxon>Pezizomycotina</taxon>
        <taxon>Eurotiomycetes</taxon>
        <taxon>Eurotiomycetidae</taxon>
        <taxon>Eurotiales</taxon>
        <taxon>Aspergillaceae</taxon>
        <taxon>Penicillium</taxon>
    </lineage>
</organism>
<dbReference type="GO" id="GO:0005737">
    <property type="term" value="C:cytoplasm"/>
    <property type="evidence" value="ECO:0007669"/>
    <property type="project" value="TreeGrafter"/>
</dbReference>
<feature type="domain" description="FAD dependent oxidoreductase" evidence="1">
    <location>
        <begin position="37"/>
        <end position="416"/>
    </location>
</feature>
<comment type="caution">
    <text evidence="2">The sequence shown here is derived from an EMBL/GenBank/DDBJ whole genome shotgun (WGS) entry which is preliminary data.</text>
</comment>
<protein>
    <recommendedName>
        <fullName evidence="1">FAD dependent oxidoreductase domain-containing protein</fullName>
    </recommendedName>
</protein>
<evidence type="ECO:0000313" key="3">
    <source>
        <dbReference type="Proteomes" id="UP001146351"/>
    </source>
</evidence>
<evidence type="ECO:0000313" key="2">
    <source>
        <dbReference type="EMBL" id="KAJ5172866.1"/>
    </source>
</evidence>
<reference evidence="2" key="1">
    <citation type="submission" date="2022-11" db="EMBL/GenBank/DDBJ databases">
        <authorList>
            <person name="Petersen C."/>
        </authorList>
    </citation>
    <scope>NUCLEOTIDE SEQUENCE</scope>
    <source>
        <strain evidence="2">IBT 21917</strain>
    </source>
</reference>
<gene>
    <name evidence="2" type="ORF">N7492_005459</name>
</gene>
<dbReference type="PANTHER" id="PTHR13847">
    <property type="entry name" value="SARCOSINE DEHYDROGENASE-RELATED"/>
    <property type="match status" value="1"/>
</dbReference>